<name>A0A1E3QLD2_9ASCO</name>
<dbReference type="EMBL" id="KV454435">
    <property type="protein sequence ID" value="ODQ78506.1"/>
    <property type="molecule type" value="Genomic_DNA"/>
</dbReference>
<accession>A0A1E3QLD2</accession>
<dbReference type="Proteomes" id="UP000094336">
    <property type="component" value="Unassembled WGS sequence"/>
</dbReference>
<dbReference type="AlphaFoldDB" id="A0A1E3QLD2"/>
<feature type="region of interest" description="Disordered" evidence="1">
    <location>
        <begin position="405"/>
        <end position="431"/>
    </location>
</feature>
<feature type="region of interest" description="Disordered" evidence="1">
    <location>
        <begin position="158"/>
        <end position="184"/>
    </location>
</feature>
<dbReference type="GeneID" id="30148429"/>
<sequence length="451" mass="49662">MEFIHVLVKNYGNTSTINRMLDTQDGDETYPTYPPYRTGHAKQRMTNDVGVPGISVSTPPVLDIPSARQLILKKSNSTGTRALHKVIERATGDRQEVFILKPLLLAYARQNWEGQMPDVCLAAGLPPTSSHFVEVDSPSQLLVPDLLTSLVSSGEYYSPLVANPHEPPHPQPEPHGDPSGGVRQQVVANNQGSNLYLPVIYSNDSYVTTLMEERLIRWRPPNSQHNVDETFNERHPFQLTQLFLEVDERAGAQSRGSNTQGSMLSGVSGLMGRIAGMVFHTDSTGVDDRETDEVARFEVEEDAATDAVLHPKRVRFNSTTLAPDHAELTEDELVEDEPAAEDTFKRLRLDRFGPFDANTEFNAEAMNYQATINSATSSFRRLNLPTARGVPVLNDEGYLSYAFLEGEDGGGENGPGSKYPQEPELPFQQGGSEGGESCVGCWDGLVLCLCR</sequence>
<keyword evidence="3" id="KW-1185">Reference proteome</keyword>
<reference evidence="3" key="1">
    <citation type="submission" date="2016-05" db="EMBL/GenBank/DDBJ databases">
        <title>Comparative genomics of biotechnologically important yeasts.</title>
        <authorList>
            <consortium name="DOE Joint Genome Institute"/>
            <person name="Riley R."/>
            <person name="Haridas S."/>
            <person name="Wolfe K.H."/>
            <person name="Lopes M.R."/>
            <person name="Hittinger C.T."/>
            <person name="Goker M."/>
            <person name="Salamov A."/>
            <person name="Wisecaver J."/>
            <person name="Long T.M."/>
            <person name="Aerts A.L."/>
            <person name="Barry K."/>
            <person name="Choi C."/>
            <person name="Clum A."/>
            <person name="Coughlan A.Y."/>
            <person name="Deshpande S."/>
            <person name="Douglass A.P."/>
            <person name="Hanson S.J."/>
            <person name="Klenk H.-P."/>
            <person name="Labutti K."/>
            <person name="Lapidus A."/>
            <person name="Lindquist E."/>
            <person name="Lipzen A."/>
            <person name="Meier-Kolthoff J.P."/>
            <person name="Ohm R.A."/>
            <person name="Otillar R.P."/>
            <person name="Pangilinan J."/>
            <person name="Peng Y."/>
            <person name="Rokas A."/>
            <person name="Rosa C.A."/>
            <person name="Scheuner C."/>
            <person name="Sibirny A.A."/>
            <person name="Slot J.C."/>
            <person name="Stielow J.B."/>
            <person name="Sun H."/>
            <person name="Kurtzman C.P."/>
            <person name="Blackwell M."/>
            <person name="Grigoriev I.V."/>
            <person name="Jeffries T.W."/>
        </authorList>
    </citation>
    <scope>NUCLEOTIDE SEQUENCE [LARGE SCALE GENOMIC DNA]</scope>
    <source>
        <strain evidence="3">NRRL Y-12698</strain>
    </source>
</reference>
<gene>
    <name evidence="2" type="ORF">BABINDRAFT_168241</name>
</gene>
<dbReference type="OrthoDB" id="3984304at2759"/>
<dbReference type="RefSeq" id="XP_018983834.1">
    <property type="nucleotide sequence ID" value="XM_019130576.1"/>
</dbReference>
<proteinExistence type="predicted"/>
<evidence type="ECO:0000313" key="2">
    <source>
        <dbReference type="EMBL" id="ODQ78506.1"/>
    </source>
</evidence>
<protein>
    <submittedName>
        <fullName evidence="2">Uncharacterized protein</fullName>
    </submittedName>
</protein>
<evidence type="ECO:0000256" key="1">
    <source>
        <dbReference type="SAM" id="MobiDB-lite"/>
    </source>
</evidence>
<feature type="compositionally biased region" description="Basic and acidic residues" evidence="1">
    <location>
        <begin position="166"/>
        <end position="176"/>
    </location>
</feature>
<evidence type="ECO:0000313" key="3">
    <source>
        <dbReference type="Proteomes" id="UP000094336"/>
    </source>
</evidence>
<organism evidence="2 3">
    <name type="scientific">Babjeviella inositovora NRRL Y-12698</name>
    <dbReference type="NCBI Taxonomy" id="984486"/>
    <lineage>
        <taxon>Eukaryota</taxon>
        <taxon>Fungi</taxon>
        <taxon>Dikarya</taxon>
        <taxon>Ascomycota</taxon>
        <taxon>Saccharomycotina</taxon>
        <taxon>Pichiomycetes</taxon>
        <taxon>Serinales incertae sedis</taxon>
        <taxon>Babjeviella</taxon>
    </lineage>
</organism>